<dbReference type="Ensembl" id="ENSPKIT00000037478.1">
    <property type="protein sequence ID" value="ENSPKIP00000013064.1"/>
    <property type="gene ID" value="ENSPKIG00000000636.1"/>
</dbReference>
<dbReference type="Proteomes" id="UP000261540">
    <property type="component" value="Unplaced"/>
</dbReference>
<dbReference type="GeneTree" id="ENSGT00390000004738"/>
<dbReference type="STRING" id="1676925.ENSPKIP00000013064"/>
<comment type="subcellular location">
    <subcellularLocation>
        <location evidence="2">Chromosome</location>
        <location evidence="2">Centromere</location>
    </subcellularLocation>
    <subcellularLocation>
        <location evidence="1">Nucleus</location>
    </subcellularLocation>
</comment>
<keyword evidence="4" id="KW-0158">Chromosome</keyword>
<dbReference type="OrthoDB" id="6585699at2759"/>
<evidence type="ECO:0000256" key="3">
    <source>
        <dbReference type="ARBA" id="ARBA00005566"/>
    </source>
</evidence>
<name>A0A3B3R4F2_9TELE</name>
<evidence type="ECO:0000256" key="6">
    <source>
        <dbReference type="ARBA" id="ARBA00023328"/>
    </source>
</evidence>
<evidence type="ECO:0000256" key="2">
    <source>
        <dbReference type="ARBA" id="ARBA00004584"/>
    </source>
</evidence>
<evidence type="ECO:0000313" key="7">
    <source>
        <dbReference type="Ensembl" id="ENSPKIP00000013064.1"/>
    </source>
</evidence>
<accession>A0A3B3R4F2</accession>
<keyword evidence="6" id="KW-0137">Centromere</keyword>
<keyword evidence="8" id="KW-1185">Reference proteome</keyword>
<dbReference type="GO" id="GO:0034080">
    <property type="term" value="P:CENP-A containing chromatin assembly"/>
    <property type="evidence" value="ECO:0007669"/>
    <property type="project" value="InterPro"/>
</dbReference>
<keyword evidence="5" id="KW-0539">Nucleus</keyword>
<dbReference type="PANTHER" id="PTHR46790">
    <property type="entry name" value="CENTROMERE PROTEIN N"/>
    <property type="match status" value="1"/>
</dbReference>
<dbReference type="Pfam" id="PF05238">
    <property type="entry name" value="CENP-N"/>
    <property type="match status" value="1"/>
</dbReference>
<dbReference type="GO" id="GO:0000775">
    <property type="term" value="C:chromosome, centromeric region"/>
    <property type="evidence" value="ECO:0007669"/>
    <property type="project" value="UniProtKB-SubCell"/>
</dbReference>
<dbReference type="InterPro" id="IPR052011">
    <property type="entry name" value="CENP-NAC/CAD_complex"/>
</dbReference>
<protein>
    <submittedName>
        <fullName evidence="7">Centromere protein N</fullName>
    </submittedName>
</protein>
<evidence type="ECO:0000256" key="1">
    <source>
        <dbReference type="ARBA" id="ARBA00004123"/>
    </source>
</evidence>
<evidence type="ECO:0000313" key="8">
    <source>
        <dbReference type="Proteomes" id="UP000261540"/>
    </source>
</evidence>
<proteinExistence type="inferred from homology"/>
<evidence type="ECO:0000256" key="4">
    <source>
        <dbReference type="ARBA" id="ARBA00022454"/>
    </source>
</evidence>
<evidence type="ECO:0000256" key="5">
    <source>
        <dbReference type="ARBA" id="ARBA00023242"/>
    </source>
</evidence>
<dbReference type="RefSeq" id="XP_023666472.1">
    <property type="nucleotide sequence ID" value="XM_023810704.2"/>
</dbReference>
<comment type="similarity">
    <text evidence="3">Belongs to the CENP-N/CHL4 family.</text>
</comment>
<reference evidence="7" key="1">
    <citation type="submission" date="2025-08" db="UniProtKB">
        <authorList>
            <consortium name="Ensembl"/>
        </authorList>
    </citation>
    <scope>IDENTIFICATION</scope>
</reference>
<dbReference type="GeneID" id="111843254"/>
<dbReference type="InterPro" id="IPR007902">
    <property type="entry name" value="Chl4/mis15/CENP-N"/>
</dbReference>
<dbReference type="PANTHER" id="PTHR46790:SF1">
    <property type="entry name" value="CENTROMERE PROTEIN N"/>
    <property type="match status" value="1"/>
</dbReference>
<dbReference type="GO" id="GO:0005654">
    <property type="term" value="C:nucleoplasm"/>
    <property type="evidence" value="ECO:0007669"/>
    <property type="project" value="TreeGrafter"/>
</dbReference>
<dbReference type="AlphaFoldDB" id="A0A3B3R4F2"/>
<sequence>MDAAAEALLRQTVRRIPSSKLNGVLGRWGCLSEAQLGSLESMQPKWLLCDNLISLCRENDLSMKHVAEVEMLYCIENPKRGMWYAYQMVETDDEAQSLELMHFRERFKAHLKDLIGHVSIKLKRHQDESVWIRIAWGDNFNRPNHLKPTYVMHHLQTPYVFVSGLTNKHKPLLFQALVLAAGYSSIKNAHLNGRCITALRDLLMRQYKQVFPSSCPKPLKESNPLPNPNIENEHAKLVEHKQRAAAEAFGYEDPPKLERATYKLETKYREHGNESLNGRDEPFRGVVKFTSSNLLESLKYCITSGMASTPLTPLLSSITQKGRNYFVIRDKGPSIASDTLGPDH</sequence>
<dbReference type="GO" id="GO:0007059">
    <property type="term" value="P:chromosome segregation"/>
    <property type="evidence" value="ECO:0007669"/>
    <property type="project" value="InterPro"/>
</dbReference>
<organism evidence="7 8">
    <name type="scientific">Paramormyrops kingsleyae</name>
    <dbReference type="NCBI Taxonomy" id="1676925"/>
    <lineage>
        <taxon>Eukaryota</taxon>
        <taxon>Metazoa</taxon>
        <taxon>Chordata</taxon>
        <taxon>Craniata</taxon>
        <taxon>Vertebrata</taxon>
        <taxon>Euteleostomi</taxon>
        <taxon>Actinopterygii</taxon>
        <taxon>Neopterygii</taxon>
        <taxon>Teleostei</taxon>
        <taxon>Osteoglossocephala</taxon>
        <taxon>Osteoglossomorpha</taxon>
        <taxon>Osteoglossiformes</taxon>
        <taxon>Mormyridae</taxon>
        <taxon>Paramormyrops</taxon>
    </lineage>
</organism>
<reference evidence="7" key="2">
    <citation type="submission" date="2025-09" db="UniProtKB">
        <authorList>
            <consortium name="Ensembl"/>
        </authorList>
    </citation>
    <scope>IDENTIFICATION</scope>
</reference>